<organism evidence="2 3">
    <name type="scientific">Nonomuraea diastatica</name>
    <dbReference type="NCBI Taxonomy" id="1848329"/>
    <lineage>
        <taxon>Bacteria</taxon>
        <taxon>Bacillati</taxon>
        <taxon>Actinomycetota</taxon>
        <taxon>Actinomycetes</taxon>
        <taxon>Streptosporangiales</taxon>
        <taxon>Streptosporangiaceae</taxon>
        <taxon>Nonomuraea</taxon>
    </lineage>
</organism>
<keyword evidence="3" id="KW-1185">Reference proteome</keyword>
<comment type="caution">
    <text evidence="2">The sequence shown here is derived from an EMBL/GenBank/DDBJ whole genome shotgun (WGS) entry which is preliminary data.</text>
</comment>
<evidence type="ECO:0000313" key="3">
    <source>
        <dbReference type="Proteomes" id="UP000294543"/>
    </source>
</evidence>
<dbReference type="AlphaFoldDB" id="A0A4R4WXU1"/>
<proteinExistence type="predicted"/>
<evidence type="ECO:0000313" key="2">
    <source>
        <dbReference type="EMBL" id="TDD22561.1"/>
    </source>
</evidence>
<feature type="region of interest" description="Disordered" evidence="1">
    <location>
        <begin position="30"/>
        <end position="49"/>
    </location>
</feature>
<dbReference type="EMBL" id="SMKP01000024">
    <property type="protein sequence ID" value="TDD22561.1"/>
    <property type="molecule type" value="Genomic_DNA"/>
</dbReference>
<reference evidence="2 3" key="1">
    <citation type="submission" date="2019-03" db="EMBL/GenBank/DDBJ databases">
        <title>Draft genome sequences of novel Actinobacteria.</title>
        <authorList>
            <person name="Sahin N."/>
            <person name="Ay H."/>
            <person name="Saygin H."/>
        </authorList>
    </citation>
    <scope>NUCLEOTIDE SEQUENCE [LARGE SCALE GENOMIC DNA]</scope>
    <source>
        <strain evidence="2 3">KC712</strain>
    </source>
</reference>
<gene>
    <name evidence="2" type="ORF">E1294_11190</name>
</gene>
<evidence type="ECO:0000256" key="1">
    <source>
        <dbReference type="SAM" id="MobiDB-lite"/>
    </source>
</evidence>
<dbReference type="RefSeq" id="WP_132507544.1">
    <property type="nucleotide sequence ID" value="NZ_SMKP01000024.1"/>
</dbReference>
<sequence>MTPRTAGGHQWPATAPDGPTVLVFLTGQQRFDNTGSPGSPLEPTAAGAAPGVAAAEPAATGAWPTSCDAEAAGYRLMRVLDLPTAANWRETIPPYTFDDTAGLSGGGDRVGYCLELTTEAGTTWVWASMEALSADPGDLGLPPRMEQARHQFVDDLTVASNVPGVQQIEDGSGWVEMWPHQYDATGSGQVPGASEITRDADDAVPWANGYGSFQVHAFADAGDAGGPQAADAPAATPVLAVNAFTTAGPQTMDLGIGAGPREIPDWTSAQNAGDYTARRLTFYARPSLVRVDAAPISRQVVPRPGRTATSVSVPVSGVATDPAVTAVELRTTRDGRQTIQRATVPPAAPRFSFTVSLPVALTSTDLELVALTAGGDGNRVGRAVDVVAGDVIIVQGRSNAQKGRQPNSTSSEADRSRWVLTEVSGALQRKGRSAGTAALGGVGFGGDARGGLLTEPYVAAVPGPLLDRGLVENGGHFIGPEQEPYV</sequence>
<protein>
    <submittedName>
        <fullName evidence="2">Uncharacterized protein</fullName>
    </submittedName>
</protein>
<dbReference type="Proteomes" id="UP000294543">
    <property type="component" value="Unassembled WGS sequence"/>
</dbReference>
<dbReference type="OrthoDB" id="7869753at2"/>
<name>A0A4R4WXU1_9ACTN</name>
<accession>A0A4R4WXU1</accession>